<name>A0AAP0PIW8_9MAGN</name>
<evidence type="ECO:0008006" key="4">
    <source>
        <dbReference type="Google" id="ProtNLM"/>
    </source>
</evidence>
<evidence type="ECO:0000313" key="2">
    <source>
        <dbReference type="EMBL" id="KAK9142930.1"/>
    </source>
</evidence>
<organism evidence="2 3">
    <name type="scientific">Stephania yunnanensis</name>
    <dbReference type="NCBI Taxonomy" id="152371"/>
    <lineage>
        <taxon>Eukaryota</taxon>
        <taxon>Viridiplantae</taxon>
        <taxon>Streptophyta</taxon>
        <taxon>Embryophyta</taxon>
        <taxon>Tracheophyta</taxon>
        <taxon>Spermatophyta</taxon>
        <taxon>Magnoliopsida</taxon>
        <taxon>Ranunculales</taxon>
        <taxon>Menispermaceae</taxon>
        <taxon>Menispermoideae</taxon>
        <taxon>Cissampelideae</taxon>
        <taxon>Stephania</taxon>
    </lineage>
</organism>
<accession>A0AAP0PIW8</accession>
<reference evidence="2 3" key="1">
    <citation type="submission" date="2024-01" db="EMBL/GenBank/DDBJ databases">
        <title>Genome assemblies of Stephania.</title>
        <authorList>
            <person name="Yang L."/>
        </authorList>
    </citation>
    <scope>NUCLEOTIDE SEQUENCE [LARGE SCALE GENOMIC DNA]</scope>
    <source>
        <strain evidence="2">YNDBR</strain>
        <tissue evidence="2">Leaf</tissue>
    </source>
</reference>
<gene>
    <name evidence="2" type="ORF">Syun_012330</name>
</gene>
<sequence>MIPFLIPLSSLSFSLLSLTNLPSQTSPSSQFIFWHYAFAVAVQEDISTKSEAPEQREFSISEFLIVVAIRQLIATEQFR</sequence>
<protein>
    <recommendedName>
        <fullName evidence="4">Secreted protein</fullName>
    </recommendedName>
</protein>
<dbReference type="AlphaFoldDB" id="A0AAP0PIW8"/>
<dbReference type="Proteomes" id="UP001420932">
    <property type="component" value="Unassembled WGS sequence"/>
</dbReference>
<keyword evidence="1" id="KW-0732">Signal</keyword>
<evidence type="ECO:0000256" key="1">
    <source>
        <dbReference type="SAM" id="SignalP"/>
    </source>
</evidence>
<feature type="chain" id="PRO_5042876763" description="Secreted protein" evidence="1">
    <location>
        <begin position="20"/>
        <end position="79"/>
    </location>
</feature>
<feature type="signal peptide" evidence="1">
    <location>
        <begin position="1"/>
        <end position="19"/>
    </location>
</feature>
<proteinExistence type="predicted"/>
<comment type="caution">
    <text evidence="2">The sequence shown here is derived from an EMBL/GenBank/DDBJ whole genome shotgun (WGS) entry which is preliminary data.</text>
</comment>
<dbReference type="EMBL" id="JBBNAF010000005">
    <property type="protein sequence ID" value="KAK9142930.1"/>
    <property type="molecule type" value="Genomic_DNA"/>
</dbReference>
<evidence type="ECO:0000313" key="3">
    <source>
        <dbReference type="Proteomes" id="UP001420932"/>
    </source>
</evidence>
<keyword evidence="3" id="KW-1185">Reference proteome</keyword>